<dbReference type="Proteomes" id="UP000662873">
    <property type="component" value="Chromosome"/>
</dbReference>
<dbReference type="AlphaFoldDB" id="A0A809R7E6"/>
<dbReference type="KEGG" id="npy:NPRO_09940"/>
<name>A0A809R7E6_9BACT</name>
<dbReference type="Pfam" id="PF11984">
    <property type="entry name" value="DUF3485"/>
    <property type="match status" value="1"/>
</dbReference>
<reference evidence="2" key="1">
    <citation type="journal article" name="DNA Res.">
        <title>The physiological potential of anammox bacteria as revealed by their core genome structure.</title>
        <authorList>
            <person name="Okubo T."/>
            <person name="Toyoda A."/>
            <person name="Fukuhara K."/>
            <person name="Uchiyama I."/>
            <person name="Harigaya Y."/>
            <person name="Kuroiwa M."/>
            <person name="Suzuki T."/>
            <person name="Murakami Y."/>
            <person name="Suwa Y."/>
            <person name="Takami H."/>
        </authorList>
    </citation>
    <scope>NUCLEOTIDE SEQUENCE</scope>
    <source>
        <strain evidence="2">317325-2</strain>
    </source>
</reference>
<dbReference type="EMBL" id="AP021858">
    <property type="protein sequence ID" value="BBO23399.1"/>
    <property type="molecule type" value="Genomic_DNA"/>
</dbReference>
<feature type="domain" description="Methanolan biosynthesis EpsI" evidence="1">
    <location>
        <begin position="61"/>
        <end position="208"/>
    </location>
</feature>
<evidence type="ECO:0000313" key="3">
    <source>
        <dbReference type="Proteomes" id="UP000662873"/>
    </source>
</evidence>
<accession>A0A809R7E6</accession>
<proteinExistence type="predicted"/>
<dbReference type="InterPro" id="IPR014263">
    <property type="entry name" value="Methanolan_biosynth_EpsI"/>
</dbReference>
<organism evidence="2 3">
    <name type="scientific">Candidatus Nitrosymbiomonas proteolyticus</name>
    <dbReference type="NCBI Taxonomy" id="2608984"/>
    <lineage>
        <taxon>Bacteria</taxon>
        <taxon>Bacillati</taxon>
        <taxon>Armatimonadota</taxon>
        <taxon>Armatimonadota incertae sedis</taxon>
        <taxon>Candidatus Nitrosymbiomonas</taxon>
    </lineage>
</organism>
<evidence type="ECO:0000259" key="1">
    <source>
        <dbReference type="Pfam" id="PF11984"/>
    </source>
</evidence>
<evidence type="ECO:0000313" key="2">
    <source>
        <dbReference type="EMBL" id="BBO23399.1"/>
    </source>
</evidence>
<sequence length="219" mass="24614">MEGLMTRAYIAGALLLVAGIAINISAVTVKRPSKTEEWMEQKAPTKVGKFIFLPGTENPAQSYRMDDRTYELLVPYGIVCRLYLDAAKGFDMVLIASQSRASFHDPRVCFSGQGWVLSKQHTENVETKTRGKVPITITEMDGARRGQLAAFFYRGPGGFYPSTNGVKWDMFKQELFGSKDVDGVFYRVIPRHADCTVEELKQFIAEYLDTAYDTSDGYF</sequence>
<protein>
    <recommendedName>
        <fullName evidence="1">Methanolan biosynthesis EpsI domain-containing protein</fullName>
    </recommendedName>
</protein>
<gene>
    <name evidence="2" type="ORF">NPRO_09940</name>
</gene>